<accession>D8QLE1</accession>
<reference evidence="12 13" key="1">
    <citation type="journal article" date="2010" name="Nat. Biotechnol.">
        <title>Genome sequence of the model mushroom Schizophyllum commune.</title>
        <authorList>
            <person name="Ohm R.A."/>
            <person name="de Jong J.F."/>
            <person name="Lugones L.G."/>
            <person name="Aerts A."/>
            <person name="Kothe E."/>
            <person name="Stajich J.E."/>
            <person name="de Vries R.P."/>
            <person name="Record E."/>
            <person name="Levasseur A."/>
            <person name="Baker S.E."/>
            <person name="Bartholomew K.A."/>
            <person name="Coutinho P.M."/>
            <person name="Erdmann S."/>
            <person name="Fowler T.J."/>
            <person name="Gathman A.C."/>
            <person name="Lombard V."/>
            <person name="Henrissat B."/>
            <person name="Knabe N."/>
            <person name="Kuees U."/>
            <person name="Lilly W.W."/>
            <person name="Lindquist E."/>
            <person name="Lucas S."/>
            <person name="Magnuson J.K."/>
            <person name="Piumi F."/>
            <person name="Raudaskoski M."/>
            <person name="Salamov A."/>
            <person name="Schmutz J."/>
            <person name="Schwarze F.W.M.R."/>
            <person name="vanKuyk P.A."/>
            <person name="Horton J.S."/>
            <person name="Grigoriev I.V."/>
            <person name="Woesten H.A.B."/>
        </authorList>
    </citation>
    <scope>NUCLEOTIDE SEQUENCE [LARGE SCALE GENOMIC DNA]</scope>
    <source>
        <strain evidence="13">H4-8 / FGSC 9210</strain>
    </source>
</reference>
<dbReference type="Proteomes" id="UP000007431">
    <property type="component" value="Unassembled WGS sequence"/>
</dbReference>
<evidence type="ECO:0000256" key="10">
    <source>
        <dbReference type="SAM" id="MobiDB-lite"/>
    </source>
</evidence>
<evidence type="ECO:0000256" key="3">
    <source>
        <dbReference type="ARBA" id="ARBA00009595"/>
    </source>
</evidence>
<keyword evidence="6" id="KW-0378">Hydrolase</keyword>
<feature type="non-terminal residue" evidence="12">
    <location>
        <position position="1"/>
    </location>
</feature>
<dbReference type="PANTHER" id="PTHR42904:SF6">
    <property type="entry name" value="NAD-CAPPED RNA HYDROLASE NUDT12"/>
    <property type="match status" value="1"/>
</dbReference>
<dbReference type="OrthoDB" id="10249612at2759"/>
<dbReference type="InterPro" id="IPR000086">
    <property type="entry name" value="NUDIX_hydrolase_dom"/>
</dbReference>
<dbReference type="Pfam" id="PF00293">
    <property type="entry name" value="NUDIX"/>
    <property type="match status" value="1"/>
</dbReference>
<evidence type="ECO:0000256" key="5">
    <source>
        <dbReference type="ARBA" id="ARBA00022723"/>
    </source>
</evidence>
<evidence type="ECO:0000313" key="12">
    <source>
        <dbReference type="EMBL" id="EFI91333.1"/>
    </source>
</evidence>
<evidence type="ECO:0000259" key="11">
    <source>
        <dbReference type="PROSITE" id="PS51462"/>
    </source>
</evidence>
<keyword evidence="7" id="KW-0460">Magnesium</keyword>
<dbReference type="AlphaFoldDB" id="D8QLE1"/>
<dbReference type="RefSeq" id="XP_003026236.1">
    <property type="nucleotide sequence ID" value="XM_003026190.1"/>
</dbReference>
<dbReference type="InterPro" id="IPR050241">
    <property type="entry name" value="NAD-cap_RNA_hydrolase_NudC"/>
</dbReference>
<dbReference type="HOGENOM" id="CLU_037162_0_2_1"/>
<dbReference type="KEGG" id="scm:SCHCO_02521520"/>
<dbReference type="FunCoup" id="D8QLE1">
    <property type="interactions" value="88"/>
</dbReference>
<dbReference type="InterPro" id="IPR015375">
    <property type="entry name" value="NADH_PPase-like_N"/>
</dbReference>
<evidence type="ECO:0000313" key="13">
    <source>
        <dbReference type="Proteomes" id="UP000007431"/>
    </source>
</evidence>
<evidence type="ECO:0000256" key="1">
    <source>
        <dbReference type="ARBA" id="ARBA00001946"/>
    </source>
</evidence>
<dbReference type="InterPro" id="IPR020084">
    <property type="entry name" value="NUDIX_hydrolase_CS"/>
</dbReference>
<dbReference type="InterPro" id="IPR049734">
    <property type="entry name" value="NudC-like_C"/>
</dbReference>
<protein>
    <recommendedName>
        <fullName evidence="4">NAD(+) diphosphatase</fullName>
        <ecNumber evidence="4">3.6.1.22</ecNumber>
    </recommendedName>
</protein>
<dbReference type="Gene3D" id="3.90.79.10">
    <property type="entry name" value="Nucleoside Triphosphate Pyrophosphohydrolase"/>
    <property type="match status" value="1"/>
</dbReference>
<dbReference type="eggNOG" id="KOG3084">
    <property type="taxonomic scope" value="Eukaryota"/>
</dbReference>
<dbReference type="VEuPathDB" id="FungiDB:SCHCODRAFT_02521520"/>
<dbReference type="EC" id="3.6.1.22" evidence="4"/>
<dbReference type="CDD" id="cd03429">
    <property type="entry name" value="NUDIX_NADH_pyrophosphatase_Nudt13"/>
    <property type="match status" value="1"/>
</dbReference>
<sequence length="425" mass="46418">INLFGGSPLNRLSWLRPSQIFLDAASTLPSTRWVVFNGGRPLVSAPRDALSKISLAYLSTSDSKDGALITKQEATHHTEAARHLGPPIVFLGLEETDAQSGNALPSSDFTDPATALDKLHGTPYFALDVGDLGLPEATLQDTLSWAEPRALMAGMDVFEGGVYAEARSMVDWNSRNKFCPGCGARTYSMWGGWKIACSTLLPWADNAGRKPCPTTRGLHNFTHPRTDPVVIMIAIDETGDKILLGRNKKFPGKFYSALAGFMEPGESFEDAVAREMWEEAGVKVWSVKYHSSQPWPYPANLMVGCYARADASQPLRIDLDNELEDARWYTRAEIFAILNHPRGAYLSNRDNRKLTELVEGQQPKSQTKASDPAQSGASDPPQSGASTETLEDPPFQVPPYTAIAGVLIRDWAEGKISYTKASSAL</sequence>
<dbReference type="GO" id="GO:0005777">
    <property type="term" value="C:peroxisome"/>
    <property type="evidence" value="ECO:0007669"/>
    <property type="project" value="TreeGrafter"/>
</dbReference>
<evidence type="ECO:0000256" key="4">
    <source>
        <dbReference type="ARBA" id="ARBA00012381"/>
    </source>
</evidence>
<dbReference type="GO" id="GO:0005829">
    <property type="term" value="C:cytosol"/>
    <property type="evidence" value="ECO:0007669"/>
    <property type="project" value="TreeGrafter"/>
</dbReference>
<dbReference type="EMBL" id="GL377318">
    <property type="protein sequence ID" value="EFI91333.1"/>
    <property type="molecule type" value="Genomic_DNA"/>
</dbReference>
<dbReference type="OMA" id="YSHAKMY"/>
<comment type="cofactor">
    <cofactor evidence="1">
        <name>Mg(2+)</name>
        <dbReference type="ChEBI" id="CHEBI:18420"/>
    </cofactor>
</comment>
<dbReference type="GO" id="GO:0006742">
    <property type="term" value="P:NADP+ catabolic process"/>
    <property type="evidence" value="ECO:0007669"/>
    <property type="project" value="TreeGrafter"/>
</dbReference>
<keyword evidence="8" id="KW-0520">NAD</keyword>
<keyword evidence="13" id="KW-1185">Reference proteome</keyword>
<feature type="region of interest" description="Disordered" evidence="10">
    <location>
        <begin position="357"/>
        <end position="397"/>
    </location>
</feature>
<dbReference type="PROSITE" id="PS00893">
    <property type="entry name" value="NUDIX_BOX"/>
    <property type="match status" value="1"/>
</dbReference>
<comment type="catalytic activity">
    <reaction evidence="9">
        <text>a 5'-end NAD(+)-phospho-ribonucleoside in mRNA + H2O = a 5'-end phospho-adenosine-phospho-ribonucleoside in mRNA + beta-nicotinamide D-ribonucleotide + 2 H(+)</text>
        <dbReference type="Rhea" id="RHEA:60876"/>
        <dbReference type="Rhea" id="RHEA-COMP:15698"/>
        <dbReference type="Rhea" id="RHEA-COMP:15719"/>
        <dbReference type="ChEBI" id="CHEBI:14649"/>
        <dbReference type="ChEBI" id="CHEBI:15377"/>
        <dbReference type="ChEBI" id="CHEBI:15378"/>
        <dbReference type="ChEBI" id="CHEBI:144029"/>
        <dbReference type="ChEBI" id="CHEBI:144051"/>
    </reaction>
    <physiologicalReaction direction="left-to-right" evidence="9">
        <dbReference type="Rhea" id="RHEA:60877"/>
    </physiologicalReaction>
</comment>
<dbReference type="STRING" id="578458.D8QLE1"/>
<evidence type="ECO:0000256" key="7">
    <source>
        <dbReference type="ARBA" id="ARBA00022842"/>
    </source>
</evidence>
<dbReference type="Pfam" id="PF09296">
    <property type="entry name" value="NUDIX-like"/>
    <property type="match status" value="1"/>
</dbReference>
<comment type="similarity">
    <text evidence="3">Belongs to the Nudix hydrolase family. NudC subfamily.</text>
</comment>
<dbReference type="InterPro" id="IPR015797">
    <property type="entry name" value="NUDIX_hydrolase-like_dom_sf"/>
</dbReference>
<evidence type="ECO:0000256" key="6">
    <source>
        <dbReference type="ARBA" id="ARBA00022801"/>
    </source>
</evidence>
<dbReference type="Gene3D" id="3.90.79.20">
    <property type="match status" value="1"/>
</dbReference>
<evidence type="ECO:0000256" key="8">
    <source>
        <dbReference type="ARBA" id="ARBA00023027"/>
    </source>
</evidence>
<dbReference type="GO" id="GO:0019677">
    <property type="term" value="P:NAD+ catabolic process"/>
    <property type="evidence" value="ECO:0007669"/>
    <property type="project" value="TreeGrafter"/>
</dbReference>
<dbReference type="GeneID" id="9596520"/>
<gene>
    <name evidence="12" type="ORF">SCHCODRAFT_62508</name>
</gene>
<feature type="compositionally biased region" description="Polar residues" evidence="10">
    <location>
        <begin position="362"/>
        <end position="388"/>
    </location>
</feature>
<evidence type="ECO:0000256" key="9">
    <source>
        <dbReference type="ARBA" id="ARBA00023679"/>
    </source>
</evidence>
<dbReference type="PROSITE" id="PS51462">
    <property type="entry name" value="NUDIX"/>
    <property type="match status" value="1"/>
</dbReference>
<dbReference type="InParanoid" id="D8QLE1"/>
<name>D8QLE1_SCHCM</name>
<proteinExistence type="inferred from homology"/>
<dbReference type="SUPFAM" id="SSF55811">
    <property type="entry name" value="Nudix"/>
    <property type="match status" value="1"/>
</dbReference>
<keyword evidence="5" id="KW-0479">Metal-binding</keyword>
<organism evidence="13">
    <name type="scientific">Schizophyllum commune (strain H4-8 / FGSC 9210)</name>
    <name type="common">Split gill fungus</name>
    <dbReference type="NCBI Taxonomy" id="578458"/>
    <lineage>
        <taxon>Eukaryota</taxon>
        <taxon>Fungi</taxon>
        <taxon>Dikarya</taxon>
        <taxon>Basidiomycota</taxon>
        <taxon>Agaricomycotina</taxon>
        <taxon>Agaricomycetes</taxon>
        <taxon>Agaricomycetidae</taxon>
        <taxon>Agaricales</taxon>
        <taxon>Schizophyllaceae</taxon>
        <taxon>Schizophyllum</taxon>
    </lineage>
</organism>
<comment type="cofactor">
    <cofactor evidence="2">
        <name>Zn(2+)</name>
        <dbReference type="ChEBI" id="CHEBI:29105"/>
    </cofactor>
</comment>
<dbReference type="GO" id="GO:0046872">
    <property type="term" value="F:metal ion binding"/>
    <property type="evidence" value="ECO:0007669"/>
    <property type="project" value="UniProtKB-KW"/>
</dbReference>
<feature type="domain" description="Nudix hydrolase" evidence="11">
    <location>
        <begin position="224"/>
        <end position="350"/>
    </location>
</feature>
<dbReference type="PANTHER" id="PTHR42904">
    <property type="entry name" value="NUDIX HYDROLASE, NUDC SUBFAMILY"/>
    <property type="match status" value="1"/>
</dbReference>
<dbReference type="GO" id="GO:0035529">
    <property type="term" value="F:NADH pyrophosphatase activity"/>
    <property type="evidence" value="ECO:0007669"/>
    <property type="project" value="TreeGrafter"/>
</dbReference>
<evidence type="ECO:0000256" key="2">
    <source>
        <dbReference type="ARBA" id="ARBA00001947"/>
    </source>
</evidence>